<dbReference type="EMBL" id="FRAN01000002">
    <property type="protein sequence ID" value="SHK63116.1"/>
    <property type="molecule type" value="Genomic_DNA"/>
</dbReference>
<dbReference type="Pfam" id="PF07187">
    <property type="entry name" value="DUF1405"/>
    <property type="match status" value="1"/>
</dbReference>
<feature type="transmembrane region" description="Helical" evidence="1">
    <location>
        <begin position="127"/>
        <end position="145"/>
    </location>
</feature>
<dbReference type="OrthoDB" id="304519at2157"/>
<dbReference type="STRING" id="797209.GCA_000376445_01638"/>
<keyword evidence="1" id="KW-0812">Transmembrane</keyword>
<reference evidence="3" key="3">
    <citation type="submission" date="2016-11" db="EMBL/GenBank/DDBJ databases">
        <authorList>
            <person name="Jaros S."/>
            <person name="Januszkiewicz K."/>
            <person name="Wedrychowicz H."/>
        </authorList>
    </citation>
    <scope>NUCLEOTIDE SEQUENCE [LARGE SCALE GENOMIC DNA]</scope>
    <source>
        <strain evidence="3">DX253</strain>
    </source>
</reference>
<protein>
    <submittedName>
        <fullName evidence="3">Uncharacterized membrane protein YpjA</fullName>
    </submittedName>
</protein>
<feature type="transmembrane region" description="Helical" evidence="1">
    <location>
        <begin position="184"/>
        <end position="205"/>
    </location>
</feature>
<dbReference type="Proteomes" id="UP000003751">
    <property type="component" value="Unassembled WGS sequence"/>
</dbReference>
<keyword evidence="5" id="KW-1185">Reference proteome</keyword>
<dbReference type="EMBL" id="AEMG01000002">
    <property type="protein sequence ID" value="EFW94057.1"/>
    <property type="molecule type" value="Genomic_DNA"/>
</dbReference>
<sequence length="210" mass="23320">MAIPERYARYYLENTPSLVWLIVVNVAAILVGLDFYIRTMPNFPTFLWPLYADSPTALALMAASLFTLLPNLGNRLSDAPQNLPLAYLNTFAFVWLVKFGLWTFLALNLGFSLYFGPPWDQQALWDYWGIIITHLGFVAEAYLIPNYGKTTTGALAAALVVSLGSDVLDYGFGYHPPLRYEVGLVLPLITVALSFVSVFAASHAMGRLDD</sequence>
<gene>
    <name evidence="3" type="ORF">SAMN05444342_1910</name>
    <name evidence="2" type="ORF">ZOD2009_02900</name>
</gene>
<keyword evidence="1" id="KW-1133">Transmembrane helix</keyword>
<proteinExistence type="predicted"/>
<feature type="transmembrane region" description="Helical" evidence="1">
    <location>
        <begin position="57"/>
        <end position="73"/>
    </location>
</feature>
<feature type="transmembrane region" description="Helical" evidence="1">
    <location>
        <begin position="85"/>
        <end position="107"/>
    </location>
</feature>
<evidence type="ECO:0000313" key="2">
    <source>
        <dbReference type="EMBL" id="EFW94057.1"/>
    </source>
</evidence>
<dbReference type="PANTHER" id="PTHR40042">
    <property type="entry name" value="HYPOTHETICAL MEMBRANE SPANNING PROTEIN"/>
    <property type="match status" value="1"/>
</dbReference>
<reference evidence="2 4" key="1">
    <citation type="journal article" date="2014" name="ISME J.">
        <title>Trehalose/2-sulfotrehalose biosynthesis and glycine-betaine uptake are widely spread mechanisms for osmoadaptation in the Halobacteriales.</title>
        <authorList>
            <person name="Youssef N.H."/>
            <person name="Savage-Ashlock K.N."/>
            <person name="McCully A.L."/>
            <person name="Luedtke B."/>
            <person name="Shaw E.I."/>
            <person name="Hoff W.D."/>
            <person name="Elshahed M.S."/>
        </authorList>
    </citation>
    <scope>NUCLEOTIDE SEQUENCE [LARGE SCALE GENOMIC DNA]</scope>
    <source>
        <strain evidence="2 4">DX253</strain>
    </source>
</reference>
<feature type="transmembrane region" description="Helical" evidence="1">
    <location>
        <begin position="18"/>
        <end position="37"/>
    </location>
</feature>
<evidence type="ECO:0000313" key="3">
    <source>
        <dbReference type="EMBL" id="SHK63116.1"/>
    </source>
</evidence>
<organism evidence="2 4">
    <name type="scientific">Haladaptatus paucihalophilus DX253</name>
    <dbReference type="NCBI Taxonomy" id="797209"/>
    <lineage>
        <taxon>Archaea</taxon>
        <taxon>Methanobacteriati</taxon>
        <taxon>Methanobacteriota</taxon>
        <taxon>Stenosarchaea group</taxon>
        <taxon>Halobacteria</taxon>
        <taxon>Halobacteriales</taxon>
        <taxon>Haladaptataceae</taxon>
        <taxon>Haladaptatus</taxon>
    </lineage>
</organism>
<feature type="transmembrane region" description="Helical" evidence="1">
    <location>
        <begin position="152"/>
        <end position="172"/>
    </location>
</feature>
<keyword evidence="1" id="KW-0472">Membrane</keyword>
<dbReference type="InterPro" id="IPR009845">
    <property type="entry name" value="DUF1405"/>
</dbReference>
<reference evidence="5" key="2">
    <citation type="submission" date="2016-11" db="EMBL/GenBank/DDBJ databases">
        <authorList>
            <person name="Varghese N."/>
            <person name="Submissions S."/>
        </authorList>
    </citation>
    <scope>NUCLEOTIDE SEQUENCE [LARGE SCALE GENOMIC DNA]</scope>
    <source>
        <strain evidence="5">DX253</strain>
    </source>
</reference>
<dbReference type="eggNOG" id="arCOG02940">
    <property type="taxonomic scope" value="Archaea"/>
</dbReference>
<dbReference type="Proteomes" id="UP000184203">
    <property type="component" value="Unassembled WGS sequence"/>
</dbReference>
<dbReference type="PANTHER" id="PTHR40042:SF1">
    <property type="entry name" value="DUF1405 DOMAIN-CONTAINING PROTEIN"/>
    <property type="match status" value="1"/>
</dbReference>
<evidence type="ECO:0000313" key="5">
    <source>
        <dbReference type="Proteomes" id="UP000184203"/>
    </source>
</evidence>
<dbReference type="PATRIC" id="fig|797209.4.peg.564"/>
<dbReference type="AlphaFoldDB" id="E7QNI7"/>
<evidence type="ECO:0000256" key="1">
    <source>
        <dbReference type="SAM" id="Phobius"/>
    </source>
</evidence>
<name>E7QNI7_HALPU</name>
<dbReference type="RefSeq" id="WP_007976841.1">
    <property type="nucleotide sequence ID" value="NZ_AEMG01000002.1"/>
</dbReference>
<evidence type="ECO:0000313" key="4">
    <source>
        <dbReference type="Proteomes" id="UP000003751"/>
    </source>
</evidence>
<accession>E7QNI7</accession>